<feature type="domain" description="CCHC-type" evidence="10">
    <location>
        <begin position="292"/>
        <end position="308"/>
    </location>
</feature>
<reference evidence="12" key="1">
    <citation type="submission" date="2022-07" db="EMBL/GenBank/DDBJ databases">
        <authorList>
            <person name="Trinca V."/>
            <person name="Uliana J.V.C."/>
            <person name="Torres T.T."/>
            <person name="Ward R.J."/>
            <person name="Monesi N."/>
        </authorList>
    </citation>
    <scope>NUCLEOTIDE SEQUENCE</scope>
    <source>
        <strain evidence="12">HSMRA1968</strain>
        <tissue evidence="12">Whole embryos</tissue>
    </source>
</reference>
<dbReference type="InterPro" id="IPR006181">
    <property type="entry name" value="D-amino_acid_oxidase_CS"/>
</dbReference>
<gene>
    <name evidence="12" type="ORF">Bhyg_07793</name>
</gene>
<dbReference type="InterPro" id="IPR038606">
    <property type="entry name" value="To_sf"/>
</dbReference>
<feature type="domain" description="FYVE-type" evidence="11">
    <location>
        <begin position="1581"/>
        <end position="1642"/>
    </location>
</feature>
<dbReference type="InterPro" id="IPR017455">
    <property type="entry name" value="Znf_FYVE-rel"/>
</dbReference>
<evidence type="ECO:0000259" key="11">
    <source>
        <dbReference type="PROSITE" id="PS50178"/>
    </source>
</evidence>
<feature type="compositionally biased region" description="Polar residues" evidence="9">
    <location>
        <begin position="267"/>
        <end position="287"/>
    </location>
</feature>
<dbReference type="InterPro" id="IPR013083">
    <property type="entry name" value="Znf_RING/FYVE/PHD"/>
</dbReference>
<evidence type="ECO:0000259" key="10">
    <source>
        <dbReference type="PROSITE" id="PS50158"/>
    </source>
</evidence>
<sequence length="3401" mass="386910">MKQPAEKGDFLDIDWVPNQNLGRFAKNIHHIAHYFNEAKARLQLNAYGYVEQLSEEDNATAEFIMATSSQHVVPLIEKLKGRQNYSDWSFAVEAYLKLEGLWKVVTGDEIDDAKNLKAQSKLILLIEPSNYDHIRVFTTAKATWDHLKTTFEDSGLYRRVSLIRQLTSTKLENCKDIEEYVSKIISAAHKLRNIDGNNVSDEWIATFLLAGLSSRYDPMIMAMENSGIEVSSDAVKTKLLQDIKPPELSSNSKALFSKTNRRRGKQQYPTLQSSHSSYTSENKRNSGNSGIRCYVCQEIGHISKNCPKKKKNAMTSNVNYSEFSQSQSRSIGSGYYGVFSAVSQSNDDWIIDSGASYTMTGRDDWIHEIGEPIIEEILVANNAKMKVKSMGKVLMNVDCENDIKTIPINNVLHVPDLSVNLLSVSQIVLKDYTVVFDKFNCRIYDSNSQLHSTGKHINNSFVMNLAKSHCNYSTDKNNEASSELWHQRMAHLNRLDLLKLKNNLASELTRLGIVADENEDGSTSASGDNLDTTTSTGEQNLAENPINAVEPELRHLSAGNFGIEVLSAITDLCNFMVCKFIYGGVLYAFDKEKGGIRPIAIGNSPLIVMAKLNEYWMLLSQHDNAVYTELQNLVHNKSTETFNSLETQNFIFKCFKVAPLATCKILRLLPAVIAYTIYRSVLLELLAHINDDNCNKMLAIFENSQFSDESIGHFEVEIFPSLINVLKVNKDIDQHFRLFLAFTNDTFRERFLCIESRCSADDLISGRRMFVSTVVEKQHFVENFINCDNASRAMLLDDELRTILLVTQILLRGDSSNDHRHFLHELNEMKLYQGVNFLLSNLFHELQRLLNLKEHFFSIIPNIQMISLCSTFNIIDTLYKHINLSNIDSHSVHSFLHENNKYNKRLVLCGNDSSSQFTELELYNNFLVVKLLLEVIMEGQHVTVLHDSSLDKLEKVRILLNNRDNSITTFVNLLSTAFSLVFLRWDNFTQNSGSYTSDKSEEELGWESNTSRKFSTRSEKNAFVCNVAVLNNIMSMLKTATLEPSRLNSLINANDSEKQLYRRMQDNINDAHWRIALFWDTATVIVSRSTSFINDDLRKFIAKHQSPAKENTNRSTDEEGTSKQESTIYRRKTRKKNMIRKPIDDKNLVISKSSEHEQKSDTLCRSISGMERRCPVSRVLGSPEHLATICLINGNFEAAKEIVENCNERSFRTKGKRLRILQDILISKVLQQYTNNCDLIEQISDVNLKSKHLLEKILSIESSEMVTRSIKSILLHNHVSELEKSLEEKLYDWLLNIQVYDNVMDKMNCANWVESREISNKSSERILKYLTTESEFDLCLSWLKMHPLSEYPKKFEKYCEIFKSNILAASSLHCKMFKIIETLPLNVVLLFYNDLLNEVRNLEILEYITSFLIANSAQPHAYKQYRISLTIFKHLTEREQQINWMLFKTPLKIIEQFLMNSRHEAISHILQSIRPILGTETCKYCYARRSSQCDTKGSSDPDFRISLSENDFSHQDHTLSIYCIDALLKIYASKALDFRISETYSHSSNEVLSHSMASLDSLCGSFVMPKVAPDRLHWVKDEDASHCMCCRRSAFTMLCRRHHCRRCGRVVCHACSTKRIEIPELYYNVLVRSCDDCYRQMQNNSHRKSANLSPEPLDSKANEAITLWQFSGNTKHDILLREEFCFEYAPSVSLCLSILQFCSSDSDCVNLLLYQCQKLESLLRPIQPGYPNPEIDYALVTRMMHCLALAAKVRGGPPECDTIRDHGEIIQSIVYHGCESLMPLEPPNSSSFRTLRDSLVLAEKWTLALELSLKCGFATTGVMAAWGIACLRAGCFDTAREKFSHCLTRTGKEDETFYLTSLILQGSTDELTEWKDVPKIKRSAKSPPLLDEILSILELSCHPHRPEVIARASIIKDSNTSLASNRSKKREQIPLHEPALNVMHTLSNLKNVTRGIYDGSKNVRGSPSKRNDDLESTNNMKLLKCSRFYDECLYYLTRYGTHNSILTFLIKNEQLVTTLKYFLHQNVDVDSFISVIFLPFLKSGKIEQIINLLMGMDETLLVWKDVIIKTCCYLEHKGLLNSLYHLQILLKDPVRASMTCVKFYSMNCSTYQELQNNSFHLMNAQKHLQTELELCQWEEIPSISSTTIDQVQSILMKMDSRTLNSHINTIWRQIEVTKFLSKCERSGCNTVALLTKISVEFNKIPTLFGTLQEKIQLAVLTIVSGSNINAGFGLAFRIIQDFNLSPIKVYGITARYLSANDRLEDVEKLIENIKSNSDSDSTLCDEIISLSIQTAVGAYPLNAPIKQLIGQTIDTLLKNVTDVGIKISCHIAGGQLKSAYLLAVQYNRFNDVKKVLRKAEQTNQQYIKKLCERKLNGRNLMERVWYQKFKSKINNNESKKISQNQKYSNFNFHERVKLDVIVHSEFDMNISNNMNICVIGAGVVGLNTAIAIRNAYSNADITIVADKFTTETVSDVAAGLFRPSSSFSGPTDDITRQSKQNVLMDKCDHFWELIESKIGSVPNYLKSLLALMGYQNAISIKTINEKDIASFQNYLKSEGMKDRVPPESKKEDYYGVFWQIPEKAYILPGHVKFLEQIVEYVNLMLATKGYEYFIVMGKVNQQAKTHTKNVSPVQQIPEENPILDESTIASTSRESIDVSIVELVSNELLNPIENNEAEIRQQNMSQTESQPQLERLLKQVVSWMRKKHKAVYEQYAHTLNLTMIEATASNKSSQSSVRVHCPVCRDLVPFPYVLGNGKRSNFYSSSNFHRHLVRHTQTNKSERVTRSSKSNKCAQSGKRKIRNDTSSASEDSNSENDRLRKELSKNYINECDDLVDDLDDKDSINNDFIMDAAKKDCTESRIVEKTGPSARTTTKRNLHVPTDVNESKTLRTMEINSIFIIFSVLIVGLKSESGENSIKQCKFGDKKCIVDVMNMFYKRSGDGIPEFDLVPTNPYKVSKIVVEKGKESPVNFKIQFNNANITGIHLFHTDQVIGFEKDPRHSKFELKGTVKVASIRGPYEMSGKFLLLPITGKGFGTLIFENVKLSANFKGQVQTREGRDFISLKEVKIKMEPEKFRMNFENLFNDKVLSDNMNAVLNENAGLVYKELQGSIEEVMGETLKTIFAPVCLKNWINDSYSYWDNLRKSSNGALAGVTQISSYIFSSSSPNINHYLENLLPMYRPATPEELRICPGDWKFGSFFTTLLAECRIYQPWATKRFTELGGKILSQHILNLAELSGKYDVVVNCSGFGAKQLCSDHKLVPIRGQIIKVKAPWLKTAFFGDYDTYVIPGFNGVVTLGGTRQYDSYNLSLDKYDSLSIRERCEQLVPSLVNAPVVREAVGLRPHRDTVRVEIELLETANGILKVIHNYGHGGFGVTTSPGTATYVVKLMKDIHSLSGSKL</sequence>
<dbReference type="OrthoDB" id="1936617at2759"/>
<dbReference type="Gene3D" id="4.10.60.10">
    <property type="entry name" value="Zinc finger, CCHC-type"/>
    <property type="match status" value="1"/>
</dbReference>
<comment type="similarity">
    <text evidence="7">Belongs to the TO family.</text>
</comment>
<dbReference type="SUPFAM" id="SSF54373">
    <property type="entry name" value="FAD-linked reductases, C-terminal domain"/>
    <property type="match status" value="1"/>
</dbReference>
<dbReference type="PROSITE" id="PS00677">
    <property type="entry name" value="DAO"/>
    <property type="match status" value="1"/>
</dbReference>
<dbReference type="InterPro" id="IPR057946">
    <property type="entry name" value="TPR_ZFYVE26"/>
</dbReference>
<feature type="region of interest" description="Disordered" evidence="9">
    <location>
        <begin position="1104"/>
        <end position="1136"/>
    </location>
</feature>
<evidence type="ECO:0000256" key="3">
    <source>
        <dbReference type="ARBA" id="ARBA00022729"/>
    </source>
</evidence>
<keyword evidence="1" id="KW-0597">Phosphoprotein</keyword>
<dbReference type="FunFam" id="3.15.10.30:FF:000001">
    <property type="entry name" value="Takeout-like protein 1"/>
    <property type="match status" value="1"/>
</dbReference>
<dbReference type="GO" id="GO:0032266">
    <property type="term" value="F:phosphatidylinositol-3-phosphate binding"/>
    <property type="evidence" value="ECO:0007669"/>
    <property type="project" value="InterPro"/>
</dbReference>
<feature type="region of interest" description="Disordered" evidence="9">
    <location>
        <begin position="2775"/>
        <end position="2818"/>
    </location>
</feature>
<dbReference type="GO" id="GO:0003676">
    <property type="term" value="F:nucleic acid binding"/>
    <property type="evidence" value="ECO:0007669"/>
    <property type="project" value="InterPro"/>
</dbReference>
<dbReference type="Pfam" id="PF00098">
    <property type="entry name" value="zf-CCHC"/>
    <property type="match status" value="1"/>
</dbReference>
<dbReference type="InterPro" id="IPR054722">
    <property type="entry name" value="PolX-like_BBD"/>
</dbReference>
<feature type="compositionally biased region" description="Basic and acidic residues" evidence="9">
    <location>
        <begin position="1111"/>
        <end position="1122"/>
    </location>
</feature>
<dbReference type="Pfam" id="PF06585">
    <property type="entry name" value="JHBP"/>
    <property type="match status" value="1"/>
</dbReference>
<dbReference type="GO" id="GO:0000281">
    <property type="term" value="P:mitotic cytokinesis"/>
    <property type="evidence" value="ECO:0007669"/>
    <property type="project" value="InterPro"/>
</dbReference>
<dbReference type="SMART" id="SM00700">
    <property type="entry name" value="JHBP"/>
    <property type="match status" value="1"/>
</dbReference>
<evidence type="ECO:0000256" key="9">
    <source>
        <dbReference type="SAM" id="MobiDB-lite"/>
    </source>
</evidence>
<keyword evidence="6" id="KW-0090">Biological rhythms</keyword>
<dbReference type="GO" id="GO:0003884">
    <property type="term" value="F:D-amino-acid oxidase activity"/>
    <property type="evidence" value="ECO:0007669"/>
    <property type="project" value="InterPro"/>
</dbReference>
<dbReference type="EMBL" id="WJQU01000002">
    <property type="protein sequence ID" value="KAJ6642839.1"/>
    <property type="molecule type" value="Genomic_DNA"/>
</dbReference>
<dbReference type="PROSITE" id="PS50178">
    <property type="entry name" value="ZF_FYVE"/>
    <property type="match status" value="1"/>
</dbReference>
<keyword evidence="4 8" id="KW-0863">Zinc-finger</keyword>
<dbReference type="Pfam" id="PF22936">
    <property type="entry name" value="Pol_BBD"/>
    <property type="match status" value="1"/>
</dbReference>
<dbReference type="SUPFAM" id="SSF51971">
    <property type="entry name" value="Nucleotide-binding domain"/>
    <property type="match status" value="1"/>
</dbReference>
<dbReference type="Gene3D" id="3.30.9.10">
    <property type="entry name" value="D-Amino Acid Oxidase, subunit A, domain 2"/>
    <property type="match status" value="1"/>
</dbReference>
<dbReference type="GO" id="GO:0030496">
    <property type="term" value="C:midbody"/>
    <property type="evidence" value="ECO:0007669"/>
    <property type="project" value="TreeGrafter"/>
</dbReference>
<dbReference type="Gene3D" id="3.15.10.30">
    <property type="entry name" value="Haemolymph juvenile hormone binding protein"/>
    <property type="match status" value="1"/>
</dbReference>
<evidence type="ECO:0000313" key="13">
    <source>
        <dbReference type="Proteomes" id="UP001151699"/>
    </source>
</evidence>
<dbReference type="InterPro" id="IPR001878">
    <property type="entry name" value="Znf_CCHC"/>
</dbReference>
<dbReference type="SMART" id="SM00343">
    <property type="entry name" value="ZnF_C2HC"/>
    <property type="match status" value="1"/>
</dbReference>
<dbReference type="Pfam" id="PF25569">
    <property type="entry name" value="TPR_ZFYVE26"/>
    <property type="match status" value="1"/>
</dbReference>
<dbReference type="InterPro" id="IPR028730">
    <property type="entry name" value="ZFYVE26"/>
</dbReference>
<dbReference type="Gene3D" id="3.30.40.10">
    <property type="entry name" value="Zinc/RING finger domain, C3HC4 (zinc finger)"/>
    <property type="match status" value="1"/>
</dbReference>
<dbReference type="GO" id="GO:0000724">
    <property type="term" value="P:double-strand break repair via homologous recombination"/>
    <property type="evidence" value="ECO:0007669"/>
    <property type="project" value="InterPro"/>
</dbReference>
<feature type="compositionally biased region" description="Polar residues" evidence="9">
    <location>
        <begin position="521"/>
        <end position="542"/>
    </location>
</feature>
<dbReference type="PROSITE" id="PS50158">
    <property type="entry name" value="ZF_CCHC"/>
    <property type="match status" value="1"/>
</dbReference>
<evidence type="ECO:0000256" key="6">
    <source>
        <dbReference type="ARBA" id="ARBA00023108"/>
    </source>
</evidence>
<evidence type="ECO:0000256" key="7">
    <source>
        <dbReference type="ARBA" id="ARBA00060902"/>
    </source>
</evidence>
<name>A0A9Q0S322_9DIPT</name>
<dbReference type="InterPro" id="IPR036875">
    <property type="entry name" value="Znf_CCHC_sf"/>
</dbReference>
<keyword evidence="5" id="KW-0862">Zinc</keyword>
<evidence type="ECO:0000256" key="4">
    <source>
        <dbReference type="ARBA" id="ARBA00022771"/>
    </source>
</evidence>
<dbReference type="Proteomes" id="UP001151699">
    <property type="component" value="Chromosome B"/>
</dbReference>
<evidence type="ECO:0000256" key="8">
    <source>
        <dbReference type="PROSITE-ProRule" id="PRU00047"/>
    </source>
</evidence>
<evidence type="ECO:0000313" key="12">
    <source>
        <dbReference type="EMBL" id="KAJ6642839.1"/>
    </source>
</evidence>
<dbReference type="Pfam" id="PF14223">
    <property type="entry name" value="Retrotran_gag_2"/>
    <property type="match status" value="1"/>
</dbReference>
<dbReference type="InterPro" id="IPR006076">
    <property type="entry name" value="FAD-dep_OxRdtase"/>
</dbReference>
<dbReference type="Pfam" id="PF01363">
    <property type="entry name" value="FYVE"/>
    <property type="match status" value="1"/>
</dbReference>
<dbReference type="PANTHER" id="PTHR46591:SF1">
    <property type="entry name" value="ZINC FINGER FYVE DOMAIN-CONTAINING PROTEIN 26"/>
    <property type="match status" value="1"/>
</dbReference>
<organism evidence="12 13">
    <name type="scientific">Pseudolycoriella hygida</name>
    <dbReference type="NCBI Taxonomy" id="35572"/>
    <lineage>
        <taxon>Eukaryota</taxon>
        <taxon>Metazoa</taxon>
        <taxon>Ecdysozoa</taxon>
        <taxon>Arthropoda</taxon>
        <taxon>Hexapoda</taxon>
        <taxon>Insecta</taxon>
        <taxon>Pterygota</taxon>
        <taxon>Neoptera</taxon>
        <taxon>Endopterygota</taxon>
        <taxon>Diptera</taxon>
        <taxon>Nematocera</taxon>
        <taxon>Sciaroidea</taxon>
        <taxon>Sciaridae</taxon>
        <taxon>Pseudolycoriella</taxon>
    </lineage>
</organism>
<dbReference type="InterPro" id="IPR010562">
    <property type="entry name" value="Haemolymph_juvenile_hormone-bd"/>
</dbReference>
<dbReference type="GO" id="GO:0032465">
    <property type="term" value="P:regulation of cytokinesis"/>
    <property type="evidence" value="ECO:0007669"/>
    <property type="project" value="TreeGrafter"/>
</dbReference>
<dbReference type="GO" id="GO:0005765">
    <property type="term" value="C:lysosomal membrane"/>
    <property type="evidence" value="ECO:0007669"/>
    <property type="project" value="TreeGrafter"/>
</dbReference>
<evidence type="ECO:0000256" key="1">
    <source>
        <dbReference type="ARBA" id="ARBA00022553"/>
    </source>
</evidence>
<feature type="region of interest" description="Disordered" evidence="9">
    <location>
        <begin position="250"/>
        <end position="287"/>
    </location>
</feature>
<proteinExistence type="inferred from homology"/>
<dbReference type="Pfam" id="PF01266">
    <property type="entry name" value="DAO"/>
    <property type="match status" value="1"/>
</dbReference>
<comment type="caution">
    <text evidence="12">The sequence shown here is derived from an EMBL/GenBank/DDBJ whole genome shotgun (WGS) entry which is preliminary data.</text>
</comment>
<dbReference type="SUPFAM" id="SSF57756">
    <property type="entry name" value="Retrovirus zinc finger-like domains"/>
    <property type="match status" value="1"/>
</dbReference>
<dbReference type="SUPFAM" id="SSF57903">
    <property type="entry name" value="FYVE/PHD zinc finger"/>
    <property type="match status" value="1"/>
</dbReference>
<keyword evidence="13" id="KW-1185">Reference proteome</keyword>
<accession>A0A9Q0S322</accession>
<evidence type="ECO:0000256" key="2">
    <source>
        <dbReference type="ARBA" id="ARBA00022723"/>
    </source>
</evidence>
<dbReference type="PANTHER" id="PTHR46591">
    <property type="entry name" value="ZINC FINGER FYVE DOMAIN-CONTAINING PROTEIN 26"/>
    <property type="match status" value="1"/>
</dbReference>
<protein>
    <submittedName>
        <fullName evidence="12">Zinc finger FYVE domain-containing protein 26 like</fullName>
    </submittedName>
</protein>
<dbReference type="InterPro" id="IPR000306">
    <property type="entry name" value="Znf_FYVE"/>
</dbReference>
<evidence type="ECO:0000256" key="5">
    <source>
        <dbReference type="ARBA" id="ARBA00022833"/>
    </source>
</evidence>
<keyword evidence="2" id="KW-0479">Metal-binding</keyword>
<dbReference type="SMART" id="SM00064">
    <property type="entry name" value="FYVE"/>
    <property type="match status" value="1"/>
</dbReference>
<dbReference type="GO" id="GO:0007623">
    <property type="term" value="P:circadian rhythm"/>
    <property type="evidence" value="ECO:0007669"/>
    <property type="project" value="UniProtKB-ARBA"/>
</dbReference>
<dbReference type="GO" id="GO:0005813">
    <property type="term" value="C:centrosome"/>
    <property type="evidence" value="ECO:0007669"/>
    <property type="project" value="TreeGrafter"/>
</dbReference>
<feature type="region of interest" description="Disordered" evidence="9">
    <location>
        <begin position="519"/>
        <end position="542"/>
    </location>
</feature>
<keyword evidence="3" id="KW-0732">Signal</keyword>
<dbReference type="InterPro" id="IPR011011">
    <property type="entry name" value="Znf_FYVE_PHD"/>
</dbReference>
<dbReference type="Gene3D" id="3.40.50.720">
    <property type="entry name" value="NAD(P)-binding Rossmann-like Domain"/>
    <property type="match status" value="2"/>
</dbReference>
<dbReference type="GO" id="GO:0008270">
    <property type="term" value="F:zinc ion binding"/>
    <property type="evidence" value="ECO:0007669"/>
    <property type="project" value="UniProtKB-KW"/>
</dbReference>